<protein>
    <submittedName>
        <fullName evidence="2">Predicted protein</fullName>
    </submittedName>
</protein>
<accession>D7M7K5</accession>
<dbReference type="EMBL" id="GL348718">
    <property type="protein sequence ID" value="EFH50730.1"/>
    <property type="molecule type" value="Genomic_DNA"/>
</dbReference>
<dbReference type="Pfam" id="PF00481">
    <property type="entry name" value="PP2C"/>
    <property type="match status" value="1"/>
</dbReference>
<evidence type="ECO:0000313" key="2">
    <source>
        <dbReference type="EMBL" id="EFH50730.1"/>
    </source>
</evidence>
<dbReference type="InterPro" id="IPR036457">
    <property type="entry name" value="PPM-type-like_dom_sf"/>
</dbReference>
<sequence>MSRNESTAVVSVVTPEKTIISKCGDSRDMLCRDGVASPLSVDHKPDRPDELIRIQQAGHIYLKPYDDDDGSEMMDYGSLYQMRQRYGMARVCPRGTGRADGDDSVAAATHNACSDASLLLTKLALARPTFDNVSVVVLWLTGGRGGIINHRHNI</sequence>
<dbReference type="AlphaFoldDB" id="D7M7K5"/>
<dbReference type="GO" id="GO:0004722">
    <property type="term" value="F:protein serine/threonine phosphatase activity"/>
    <property type="evidence" value="ECO:0007669"/>
    <property type="project" value="InterPro"/>
</dbReference>
<dbReference type="PROSITE" id="PS51746">
    <property type="entry name" value="PPM_2"/>
    <property type="match status" value="1"/>
</dbReference>
<reference evidence="3" key="1">
    <citation type="journal article" date="2011" name="Nat. Genet.">
        <title>The Arabidopsis lyrata genome sequence and the basis of rapid genome size change.</title>
        <authorList>
            <person name="Hu T.T."/>
            <person name="Pattyn P."/>
            <person name="Bakker E.G."/>
            <person name="Cao J."/>
            <person name="Cheng J.-F."/>
            <person name="Clark R.M."/>
            <person name="Fahlgren N."/>
            <person name="Fawcett J.A."/>
            <person name="Grimwood J."/>
            <person name="Gundlach H."/>
            <person name="Haberer G."/>
            <person name="Hollister J.D."/>
            <person name="Ossowski S."/>
            <person name="Ottilar R.P."/>
            <person name="Salamov A.A."/>
            <person name="Schneeberger K."/>
            <person name="Spannagl M."/>
            <person name="Wang X."/>
            <person name="Yang L."/>
            <person name="Nasrallah M.E."/>
            <person name="Bergelson J."/>
            <person name="Carrington J.C."/>
            <person name="Gaut B.S."/>
            <person name="Schmutz J."/>
            <person name="Mayer K.F.X."/>
            <person name="Van de Peer Y."/>
            <person name="Grigoriev I.V."/>
            <person name="Nordborg M."/>
            <person name="Weigel D."/>
            <person name="Guo Y.-L."/>
        </authorList>
    </citation>
    <scope>NUCLEOTIDE SEQUENCE [LARGE SCALE GENOMIC DNA]</scope>
    <source>
        <strain evidence="3">cv. MN47</strain>
    </source>
</reference>
<dbReference type="HOGENOM" id="CLU_1818443_0_0_1"/>
<dbReference type="InterPro" id="IPR015655">
    <property type="entry name" value="PP2C"/>
</dbReference>
<dbReference type="eggNOG" id="KOG0698">
    <property type="taxonomic scope" value="Eukaryota"/>
</dbReference>
<keyword evidence="3" id="KW-1185">Reference proteome</keyword>
<dbReference type="STRING" id="81972.D7M7K5"/>
<dbReference type="Proteomes" id="UP000008694">
    <property type="component" value="Unassembled WGS sequence"/>
</dbReference>
<feature type="domain" description="PPM-type phosphatase" evidence="1">
    <location>
        <begin position="1"/>
        <end position="140"/>
    </location>
</feature>
<dbReference type="PANTHER" id="PTHR47992">
    <property type="entry name" value="PROTEIN PHOSPHATASE"/>
    <property type="match status" value="1"/>
</dbReference>
<dbReference type="SUPFAM" id="SSF81606">
    <property type="entry name" value="PP2C-like"/>
    <property type="match status" value="1"/>
</dbReference>
<gene>
    <name evidence="2" type="ORF">ARALYDRAFT_662784</name>
</gene>
<evidence type="ECO:0000313" key="3">
    <source>
        <dbReference type="Proteomes" id="UP000008694"/>
    </source>
</evidence>
<dbReference type="InterPro" id="IPR001932">
    <property type="entry name" value="PPM-type_phosphatase-like_dom"/>
</dbReference>
<proteinExistence type="predicted"/>
<dbReference type="Gramene" id="Al_scaffold_0006_2849">
    <property type="protein sequence ID" value="Al_scaffold_0006_2849"/>
    <property type="gene ID" value="Al_scaffold_0006_2849"/>
</dbReference>
<evidence type="ECO:0000259" key="1">
    <source>
        <dbReference type="PROSITE" id="PS51746"/>
    </source>
</evidence>
<dbReference type="Gene3D" id="3.60.40.10">
    <property type="entry name" value="PPM-type phosphatase domain"/>
    <property type="match status" value="1"/>
</dbReference>
<name>D7M7K5_ARALL</name>
<organism evidence="3">
    <name type="scientific">Arabidopsis lyrata subsp. lyrata</name>
    <name type="common">Lyre-leaved rock-cress</name>
    <dbReference type="NCBI Taxonomy" id="81972"/>
    <lineage>
        <taxon>Eukaryota</taxon>
        <taxon>Viridiplantae</taxon>
        <taxon>Streptophyta</taxon>
        <taxon>Embryophyta</taxon>
        <taxon>Tracheophyta</taxon>
        <taxon>Spermatophyta</taxon>
        <taxon>Magnoliopsida</taxon>
        <taxon>eudicotyledons</taxon>
        <taxon>Gunneridae</taxon>
        <taxon>Pentapetalae</taxon>
        <taxon>rosids</taxon>
        <taxon>malvids</taxon>
        <taxon>Brassicales</taxon>
        <taxon>Brassicaceae</taxon>
        <taxon>Camelineae</taxon>
        <taxon>Arabidopsis</taxon>
    </lineage>
</organism>